<protein>
    <submittedName>
        <fullName evidence="2">Aspartyl protease family protein</fullName>
    </submittedName>
</protein>
<dbReference type="Proteomes" id="UP000244069">
    <property type="component" value="Unassembled WGS sequence"/>
</dbReference>
<keyword evidence="2" id="KW-0378">Hydrolase</keyword>
<dbReference type="EMBL" id="QBKN01000014">
    <property type="protein sequence ID" value="PTX46936.1"/>
    <property type="molecule type" value="Genomic_DNA"/>
</dbReference>
<evidence type="ECO:0000313" key="2">
    <source>
        <dbReference type="EMBL" id="PTX46936.1"/>
    </source>
</evidence>
<dbReference type="Gene3D" id="2.40.70.10">
    <property type="entry name" value="Acid Proteases"/>
    <property type="match status" value="1"/>
</dbReference>
<dbReference type="Pfam" id="PF13975">
    <property type="entry name" value="gag-asp_proteas"/>
    <property type="match status" value="1"/>
</dbReference>
<comment type="caution">
    <text evidence="2">The sequence shown here is derived from an EMBL/GenBank/DDBJ whole genome shotgun (WGS) entry which is preliminary data.</text>
</comment>
<organism evidence="2 3">
    <name type="scientific">Allosediminivita pacifica</name>
    <dbReference type="NCBI Taxonomy" id="1267769"/>
    <lineage>
        <taxon>Bacteria</taxon>
        <taxon>Pseudomonadati</taxon>
        <taxon>Pseudomonadota</taxon>
        <taxon>Alphaproteobacteria</taxon>
        <taxon>Rhodobacterales</taxon>
        <taxon>Paracoccaceae</taxon>
        <taxon>Allosediminivita</taxon>
    </lineage>
</organism>
<dbReference type="NCBIfam" id="TIGR02281">
    <property type="entry name" value="clan_AA_DTGA"/>
    <property type="match status" value="1"/>
</dbReference>
<feature type="transmembrane region" description="Helical" evidence="1">
    <location>
        <begin position="6"/>
        <end position="26"/>
    </location>
</feature>
<reference evidence="2 3" key="1">
    <citation type="submission" date="2018-04" db="EMBL/GenBank/DDBJ databases">
        <title>Genomic Encyclopedia of Archaeal and Bacterial Type Strains, Phase II (KMG-II): from individual species to whole genera.</title>
        <authorList>
            <person name="Goeker M."/>
        </authorList>
    </citation>
    <scope>NUCLEOTIDE SEQUENCE [LARGE SCALE GENOMIC DNA]</scope>
    <source>
        <strain evidence="2 3">DSM 29329</strain>
    </source>
</reference>
<dbReference type="SUPFAM" id="SSF50630">
    <property type="entry name" value="Acid proteases"/>
    <property type="match status" value="1"/>
</dbReference>
<evidence type="ECO:0000313" key="3">
    <source>
        <dbReference type="Proteomes" id="UP000244069"/>
    </source>
</evidence>
<dbReference type="RefSeq" id="WP_107976971.1">
    <property type="nucleotide sequence ID" value="NZ_BMEZ01000015.1"/>
</dbReference>
<keyword evidence="1" id="KW-1133">Transmembrane helix</keyword>
<keyword evidence="3" id="KW-1185">Reference proteome</keyword>
<accession>A0A2T6AT78</accession>
<evidence type="ECO:0000256" key="1">
    <source>
        <dbReference type="SAM" id="Phobius"/>
    </source>
</evidence>
<dbReference type="OrthoDB" id="7595324at2"/>
<proteinExistence type="predicted"/>
<dbReference type="InterPro" id="IPR034122">
    <property type="entry name" value="Retropepsin-like_bacterial"/>
</dbReference>
<keyword evidence="1" id="KW-0812">Transmembrane</keyword>
<dbReference type="GO" id="GO:0006508">
    <property type="term" value="P:proteolysis"/>
    <property type="evidence" value="ECO:0007669"/>
    <property type="project" value="UniProtKB-KW"/>
</dbReference>
<dbReference type="PROSITE" id="PS00141">
    <property type="entry name" value="ASP_PROTEASE"/>
    <property type="match status" value="1"/>
</dbReference>
<dbReference type="InterPro" id="IPR001969">
    <property type="entry name" value="Aspartic_peptidase_AS"/>
</dbReference>
<dbReference type="CDD" id="cd05483">
    <property type="entry name" value="retropepsin_like_bacteria"/>
    <property type="match status" value="1"/>
</dbReference>
<sequence>MTGDQIASLAYLGLLGGALVIWFVITDRARLGQNMRNLALWGLIFLGVIAAVGLWDDIRATVAPQQAVFAQEGRIELPRGPDGHYYATVDVNGTPTRFVVDTGASVLVLTRDDARRAGIDPDELSYFSEAMTANGAVATAPVTLDSVSIGPFADRNVRAFVNGGEMSQSLLGMSYLQQFSRVEIADNRMVLER</sequence>
<keyword evidence="1" id="KW-0472">Membrane</keyword>
<dbReference type="InterPro" id="IPR021109">
    <property type="entry name" value="Peptidase_aspartic_dom_sf"/>
</dbReference>
<dbReference type="InterPro" id="IPR011969">
    <property type="entry name" value="Clan_AA_Asp_peptidase_C"/>
</dbReference>
<feature type="transmembrane region" description="Helical" evidence="1">
    <location>
        <begin position="38"/>
        <end position="55"/>
    </location>
</feature>
<keyword evidence="2" id="KW-0645">Protease</keyword>
<dbReference type="GO" id="GO:0004190">
    <property type="term" value="F:aspartic-type endopeptidase activity"/>
    <property type="evidence" value="ECO:0007669"/>
    <property type="project" value="InterPro"/>
</dbReference>
<dbReference type="AlphaFoldDB" id="A0A2T6AT78"/>
<name>A0A2T6AT78_9RHOB</name>
<gene>
    <name evidence="2" type="ORF">C8N44_11478</name>
</gene>